<feature type="compositionally biased region" description="Polar residues" evidence="8">
    <location>
        <begin position="95"/>
        <end position="104"/>
    </location>
</feature>
<dbReference type="OMA" id="IERMSPF"/>
<feature type="region of interest" description="Disordered" evidence="8">
    <location>
        <begin position="95"/>
        <end position="158"/>
    </location>
</feature>
<dbReference type="SMART" id="SM00526">
    <property type="entry name" value="H15"/>
    <property type="match status" value="1"/>
</dbReference>
<dbReference type="EMBL" id="ADMH02000080">
    <property type="protein sequence ID" value="ETN67884.1"/>
    <property type="molecule type" value="Genomic_DNA"/>
</dbReference>
<dbReference type="AlphaFoldDB" id="W5JX74"/>
<dbReference type="Proteomes" id="UP000000673">
    <property type="component" value="Unassembled WGS sequence"/>
</dbReference>
<dbReference type="PRINTS" id="PR00624">
    <property type="entry name" value="HISTONEH5"/>
</dbReference>
<organism evidence="10">
    <name type="scientific">Anopheles darlingi</name>
    <name type="common">Mosquito</name>
    <dbReference type="NCBI Taxonomy" id="43151"/>
    <lineage>
        <taxon>Eukaryota</taxon>
        <taxon>Metazoa</taxon>
        <taxon>Ecdysozoa</taxon>
        <taxon>Arthropoda</taxon>
        <taxon>Hexapoda</taxon>
        <taxon>Insecta</taxon>
        <taxon>Pterygota</taxon>
        <taxon>Neoptera</taxon>
        <taxon>Endopterygota</taxon>
        <taxon>Diptera</taxon>
        <taxon>Nematocera</taxon>
        <taxon>Culicoidea</taxon>
        <taxon>Culicidae</taxon>
        <taxon>Anophelinae</taxon>
        <taxon>Anopheles</taxon>
    </lineage>
</organism>
<evidence type="ECO:0000256" key="4">
    <source>
        <dbReference type="ARBA" id="ARBA00022454"/>
    </source>
</evidence>
<evidence type="ECO:0000256" key="1">
    <source>
        <dbReference type="ARBA" id="ARBA00002809"/>
    </source>
</evidence>
<reference evidence="10 12" key="1">
    <citation type="journal article" date="2010" name="BMC Genomics">
        <title>Combination of measures distinguishes pre-miRNAs from other stem-loops in the genome of the newly sequenced Anopheles darlingi.</title>
        <authorList>
            <person name="Mendes N.D."/>
            <person name="Freitas A.T."/>
            <person name="Vasconcelos A.T."/>
            <person name="Sagot M.F."/>
        </authorList>
    </citation>
    <scope>NUCLEOTIDE SEQUENCE</scope>
</reference>
<dbReference type="CDD" id="cd00073">
    <property type="entry name" value="H15"/>
    <property type="match status" value="1"/>
</dbReference>
<dbReference type="GO" id="GO:0006334">
    <property type="term" value="P:nucleosome assembly"/>
    <property type="evidence" value="ECO:0007669"/>
    <property type="project" value="InterPro"/>
</dbReference>
<keyword evidence="4 7" id="KW-0158">Chromosome</keyword>
<dbReference type="GO" id="GO:0030527">
    <property type="term" value="F:structural constituent of chromatin"/>
    <property type="evidence" value="ECO:0007669"/>
    <property type="project" value="InterPro"/>
</dbReference>
<evidence type="ECO:0000313" key="10">
    <source>
        <dbReference type="EMBL" id="ETN67884.1"/>
    </source>
</evidence>
<gene>
    <name evidence="10" type="ORF">AND_000291</name>
</gene>
<proteinExistence type="inferred from homology"/>
<dbReference type="eggNOG" id="KOG4012">
    <property type="taxonomic scope" value="Eukaryota"/>
</dbReference>
<comment type="subcellular location">
    <subcellularLocation>
        <location evidence="3">Chromosome</location>
    </subcellularLocation>
    <subcellularLocation>
        <location evidence="2 7">Nucleus</location>
    </subcellularLocation>
</comment>
<dbReference type="VEuPathDB" id="VectorBase:ADAR2_004372"/>
<evidence type="ECO:0000256" key="2">
    <source>
        <dbReference type="ARBA" id="ARBA00004123"/>
    </source>
</evidence>
<evidence type="ECO:0000256" key="7">
    <source>
        <dbReference type="RuleBase" id="RU003894"/>
    </source>
</evidence>
<feature type="region of interest" description="Disordered" evidence="8">
    <location>
        <begin position="17"/>
        <end position="40"/>
    </location>
</feature>
<dbReference type="GO" id="GO:0030261">
    <property type="term" value="P:chromosome condensation"/>
    <property type="evidence" value="ECO:0007669"/>
    <property type="project" value="TreeGrafter"/>
</dbReference>
<dbReference type="InterPro" id="IPR036388">
    <property type="entry name" value="WH-like_DNA-bd_sf"/>
</dbReference>
<evidence type="ECO:0000256" key="3">
    <source>
        <dbReference type="ARBA" id="ARBA00004286"/>
    </source>
</evidence>
<dbReference type="GO" id="GO:0031492">
    <property type="term" value="F:nucleosomal DNA binding"/>
    <property type="evidence" value="ECO:0007669"/>
    <property type="project" value="TreeGrafter"/>
</dbReference>
<dbReference type="PROSITE" id="PS51504">
    <property type="entry name" value="H15"/>
    <property type="match status" value="1"/>
</dbReference>
<dbReference type="GO" id="GO:0005634">
    <property type="term" value="C:nucleus"/>
    <property type="evidence" value="ECO:0007669"/>
    <property type="project" value="UniProtKB-SubCell"/>
</dbReference>
<dbReference type="GO" id="GO:0000786">
    <property type="term" value="C:nucleosome"/>
    <property type="evidence" value="ECO:0007669"/>
    <property type="project" value="InterPro"/>
</dbReference>
<dbReference type="Pfam" id="PF00538">
    <property type="entry name" value="Linker_histone"/>
    <property type="match status" value="1"/>
</dbReference>
<dbReference type="PANTHER" id="PTHR11467">
    <property type="entry name" value="HISTONE H1"/>
    <property type="match status" value="1"/>
</dbReference>
<dbReference type="SUPFAM" id="SSF46785">
    <property type="entry name" value="Winged helix' DNA-binding domain"/>
    <property type="match status" value="1"/>
</dbReference>
<evidence type="ECO:0000259" key="9">
    <source>
        <dbReference type="PROSITE" id="PS51504"/>
    </source>
</evidence>
<accession>W5JX74</accession>
<dbReference type="GO" id="GO:0045910">
    <property type="term" value="P:negative regulation of DNA recombination"/>
    <property type="evidence" value="ECO:0007669"/>
    <property type="project" value="TreeGrafter"/>
</dbReference>
<comment type="similarity">
    <text evidence="7">Belongs to the histone H1/H5 family.</text>
</comment>
<reference evidence="10" key="3">
    <citation type="journal article" date="2013" name="Nucleic Acids Res.">
        <title>The genome of Anopheles darlingi, the main neotropical malaria vector.</title>
        <authorList>
            <person name="Marinotti O."/>
            <person name="Cerqueira G.C."/>
            <person name="de Almeida L.G."/>
            <person name="Ferro M.I."/>
            <person name="Loreto E.L."/>
            <person name="Zaha A."/>
            <person name="Teixeira S.M."/>
            <person name="Wespiser A.R."/>
            <person name="Almeida E Silva A."/>
            <person name="Schlindwein A.D."/>
            <person name="Pacheco A.C."/>
            <person name="Silva A.L."/>
            <person name="Graveley B.R."/>
            <person name="Walenz B.P."/>
            <person name="Lima Bde A."/>
            <person name="Ribeiro C.A."/>
            <person name="Nunes-Silva C.G."/>
            <person name="de Carvalho C.R."/>
            <person name="Soares C.M."/>
            <person name="de Menezes C.B."/>
            <person name="Matiolli C."/>
            <person name="Caffrey D."/>
            <person name="Araujo D.A."/>
            <person name="de Oliveira D.M."/>
            <person name="Golenbock D."/>
            <person name="Grisard E.C."/>
            <person name="Fantinatti-Garboggini F."/>
            <person name="de Carvalho F.M."/>
            <person name="Barcellos F.G."/>
            <person name="Prosdocimi F."/>
            <person name="May G."/>
            <person name="Azevedo Junior G.M."/>
            <person name="Guimaraes G.M."/>
            <person name="Goldman G.H."/>
            <person name="Padilha I.Q."/>
            <person name="Batista Jda S."/>
            <person name="Ferro J.A."/>
            <person name="Ribeiro J.M."/>
            <person name="Fietto J.L."/>
            <person name="Dabbas K.M."/>
            <person name="Cerdeira L."/>
            <person name="Agnez-Lima L.F."/>
            <person name="Brocchi M."/>
            <person name="de Carvalho M.O."/>
            <person name="Teixeira Mde M."/>
            <person name="Diniz Maia Mde M."/>
            <person name="Goldman M.H."/>
            <person name="Cruz Schneider M.P."/>
            <person name="Felipe M.S."/>
            <person name="Hungria M."/>
            <person name="Nicolas M.F."/>
            <person name="Pereira M."/>
            <person name="Montes M.A."/>
            <person name="Cantao M.E."/>
            <person name="Vincentz M."/>
            <person name="Rafael M.S."/>
            <person name="Silverman N."/>
            <person name="Stoco P.H."/>
            <person name="Souza R.C."/>
            <person name="Vicentini R."/>
            <person name="Gazzinelli R.T."/>
            <person name="Neves Rde O."/>
            <person name="Silva R."/>
            <person name="Astolfi-Filho S."/>
            <person name="Maciel T.E."/>
            <person name="Urmenyi T.P."/>
            <person name="Tadei W.P."/>
            <person name="Camargo E.P."/>
            <person name="de Vasconcelos A.T."/>
        </authorList>
    </citation>
    <scope>NUCLEOTIDE SEQUENCE</scope>
</reference>
<protein>
    <submittedName>
        <fullName evidence="10">Histone H1</fullName>
    </submittedName>
</protein>
<evidence type="ECO:0000313" key="12">
    <source>
        <dbReference type="Proteomes" id="UP000000673"/>
    </source>
</evidence>
<keyword evidence="5 7" id="KW-0238">DNA-binding</keyword>
<dbReference type="FunFam" id="1.10.10.10:FF:000140">
    <property type="entry name" value="Histone H1.0"/>
    <property type="match status" value="1"/>
</dbReference>
<dbReference type="PANTHER" id="PTHR11467:SF20">
    <property type="entry name" value="H15 DOMAIN-CONTAINING PROTEIN-RELATED"/>
    <property type="match status" value="1"/>
</dbReference>
<dbReference type="EnsemblMetazoa" id="ADAC000291-RA">
    <property type="protein sequence ID" value="ADAC000291-PA"/>
    <property type="gene ID" value="ADAC000291"/>
</dbReference>
<feature type="compositionally biased region" description="Basic residues" evidence="8">
    <location>
        <begin position="123"/>
        <end position="150"/>
    </location>
</feature>
<keyword evidence="6 7" id="KW-0539">Nucleus</keyword>
<dbReference type="InterPro" id="IPR005818">
    <property type="entry name" value="Histone_H1/H5_H15"/>
</dbReference>
<dbReference type="HOGENOM" id="CLU_052897_1_3_1"/>
<evidence type="ECO:0000256" key="6">
    <source>
        <dbReference type="ARBA" id="ARBA00023242"/>
    </source>
</evidence>
<evidence type="ECO:0000313" key="11">
    <source>
        <dbReference type="EnsemblMetazoa" id="ADAC000291-PA"/>
    </source>
</evidence>
<keyword evidence="12" id="KW-1185">Reference proteome</keyword>
<name>W5JX74_ANODA</name>
<sequence>MADNVATVAAPAAVPAAVAKTPKKAKAAASGAKKPKKVATHPPVNTMILAAIKALKERNGSSLQAIKKYLAANYTADVAKLTPFIKRSLKTGVTNGKLVQTKGTGATGSFKLSAEAKKPVVEKKKKVVAPKKKAASAGDKKKKAVAKKPKAASDEGRW</sequence>
<evidence type="ECO:0000256" key="5">
    <source>
        <dbReference type="ARBA" id="ARBA00023125"/>
    </source>
</evidence>
<comment type="function">
    <text evidence="1">Histones H1 are necessary for the condensation of nucleosome chains into higher-order structures.</text>
</comment>
<evidence type="ECO:0000256" key="8">
    <source>
        <dbReference type="SAM" id="MobiDB-lite"/>
    </source>
</evidence>
<dbReference type="STRING" id="43151.W5JX74"/>
<feature type="domain" description="H15" evidence="9">
    <location>
        <begin position="40"/>
        <end position="114"/>
    </location>
</feature>
<dbReference type="GO" id="GO:0003690">
    <property type="term" value="F:double-stranded DNA binding"/>
    <property type="evidence" value="ECO:0007669"/>
    <property type="project" value="TreeGrafter"/>
</dbReference>
<reference evidence="10" key="2">
    <citation type="submission" date="2010-05" db="EMBL/GenBank/DDBJ databases">
        <authorList>
            <person name="Almeida L.G."/>
            <person name="Nicolas M.F."/>
            <person name="Souza R.C."/>
            <person name="Vasconcelos A.T.R."/>
        </authorList>
    </citation>
    <scope>NUCLEOTIDE SEQUENCE</scope>
</reference>
<dbReference type="VEuPathDB" id="VectorBase:ADAC000291"/>
<dbReference type="InterPro" id="IPR005819">
    <property type="entry name" value="H1/H5"/>
</dbReference>
<reference evidence="11" key="4">
    <citation type="submission" date="2015-06" db="UniProtKB">
        <authorList>
            <consortium name="EnsemblMetazoa"/>
        </authorList>
    </citation>
    <scope>IDENTIFICATION</scope>
</reference>
<dbReference type="InterPro" id="IPR036390">
    <property type="entry name" value="WH_DNA-bd_sf"/>
</dbReference>
<dbReference type="Gene3D" id="1.10.10.10">
    <property type="entry name" value="Winged helix-like DNA-binding domain superfamily/Winged helix DNA-binding domain"/>
    <property type="match status" value="1"/>
</dbReference>